<dbReference type="EMBL" id="JABUOH010000041">
    <property type="protein sequence ID" value="NWN45762.1"/>
    <property type="molecule type" value="Genomic_DNA"/>
</dbReference>
<evidence type="ECO:0000256" key="10">
    <source>
        <dbReference type="HAMAP-Rule" id="MF_00165"/>
    </source>
</evidence>
<feature type="domain" description="Thymidylate kinase-like" evidence="11">
    <location>
        <begin position="6"/>
        <end position="191"/>
    </location>
</feature>
<dbReference type="NCBIfam" id="TIGR00041">
    <property type="entry name" value="DTMP_kinase"/>
    <property type="match status" value="1"/>
</dbReference>
<dbReference type="CDD" id="cd01672">
    <property type="entry name" value="TMPK"/>
    <property type="match status" value="1"/>
</dbReference>
<dbReference type="EC" id="2.7.4.9" evidence="2 10"/>
<dbReference type="InterPro" id="IPR039430">
    <property type="entry name" value="Thymidylate_kin-like_dom"/>
</dbReference>
<keyword evidence="4 10" id="KW-0808">Transferase</keyword>
<evidence type="ECO:0000256" key="7">
    <source>
        <dbReference type="ARBA" id="ARBA00022777"/>
    </source>
</evidence>
<keyword evidence="5 10" id="KW-0545">Nucleotide biosynthesis</keyword>
<evidence type="ECO:0000256" key="8">
    <source>
        <dbReference type="ARBA" id="ARBA00022840"/>
    </source>
</evidence>
<evidence type="ECO:0000259" key="11">
    <source>
        <dbReference type="Pfam" id="PF02223"/>
    </source>
</evidence>
<dbReference type="GO" id="GO:0004798">
    <property type="term" value="F:dTMP kinase activity"/>
    <property type="evidence" value="ECO:0007669"/>
    <property type="project" value="UniProtKB-UniRule"/>
</dbReference>
<evidence type="ECO:0000256" key="6">
    <source>
        <dbReference type="ARBA" id="ARBA00022741"/>
    </source>
</evidence>
<dbReference type="InterPro" id="IPR027417">
    <property type="entry name" value="P-loop_NTPase"/>
</dbReference>
<dbReference type="PANTHER" id="PTHR10344:SF4">
    <property type="entry name" value="UMP-CMP KINASE 2, MITOCHONDRIAL"/>
    <property type="match status" value="1"/>
</dbReference>
<reference evidence="12 13" key="1">
    <citation type="submission" date="2020-06" db="EMBL/GenBank/DDBJ databases">
        <title>Draft genome sequence of Candidatus Phytoplasma pruni (X-disease group, subgroup 16SrIII-B) strain ChTDIII from Argentina.</title>
        <authorList>
            <person name="Fernandez F.D."/>
            <person name="Zuebert C."/>
            <person name="Huettel B."/>
            <person name="Kube M."/>
            <person name="Conci L.R."/>
        </authorList>
    </citation>
    <scope>NUCLEOTIDE SEQUENCE [LARGE SCALE GENOMIC DNA]</scope>
    <source>
        <strain evidence="12 13">ChTDIII</strain>
    </source>
</reference>
<feature type="binding site" evidence="10">
    <location>
        <begin position="8"/>
        <end position="15"/>
    </location>
    <ligand>
        <name>ATP</name>
        <dbReference type="ChEBI" id="CHEBI:30616"/>
    </ligand>
</feature>
<dbReference type="Gene3D" id="3.40.50.300">
    <property type="entry name" value="P-loop containing nucleotide triphosphate hydrolases"/>
    <property type="match status" value="1"/>
</dbReference>
<name>A0A851H9Z3_9MOLU</name>
<comment type="function">
    <text evidence="10">Phosphorylation of dTMP to form dTDP in both de novo and salvage pathways of dTTP synthesis.</text>
</comment>
<dbReference type="GO" id="GO:0006233">
    <property type="term" value="P:dTDP biosynthetic process"/>
    <property type="evidence" value="ECO:0007669"/>
    <property type="project" value="InterPro"/>
</dbReference>
<evidence type="ECO:0000256" key="5">
    <source>
        <dbReference type="ARBA" id="ARBA00022727"/>
    </source>
</evidence>
<dbReference type="GO" id="GO:0006227">
    <property type="term" value="P:dUDP biosynthetic process"/>
    <property type="evidence" value="ECO:0007669"/>
    <property type="project" value="TreeGrafter"/>
</dbReference>
<dbReference type="GO" id="GO:0005829">
    <property type="term" value="C:cytosol"/>
    <property type="evidence" value="ECO:0007669"/>
    <property type="project" value="TreeGrafter"/>
</dbReference>
<evidence type="ECO:0000256" key="9">
    <source>
        <dbReference type="ARBA" id="ARBA00048743"/>
    </source>
</evidence>
<organism evidence="12 13">
    <name type="scientific">Candidatus Phytoplasma pruni</name>
    <dbReference type="NCBI Taxonomy" id="479893"/>
    <lineage>
        <taxon>Bacteria</taxon>
        <taxon>Bacillati</taxon>
        <taxon>Mycoplasmatota</taxon>
        <taxon>Mollicutes</taxon>
        <taxon>Acholeplasmatales</taxon>
        <taxon>Acholeplasmataceae</taxon>
        <taxon>Candidatus Phytoplasma</taxon>
        <taxon>16SrIII (X-disease group)</taxon>
    </lineage>
</organism>
<evidence type="ECO:0000256" key="3">
    <source>
        <dbReference type="ARBA" id="ARBA00017144"/>
    </source>
</evidence>
<dbReference type="SUPFAM" id="SSF52540">
    <property type="entry name" value="P-loop containing nucleoside triphosphate hydrolases"/>
    <property type="match status" value="1"/>
</dbReference>
<evidence type="ECO:0000256" key="2">
    <source>
        <dbReference type="ARBA" id="ARBA00012980"/>
    </source>
</evidence>
<dbReference type="InterPro" id="IPR018094">
    <property type="entry name" value="Thymidylate_kinase"/>
</dbReference>
<evidence type="ECO:0000256" key="1">
    <source>
        <dbReference type="ARBA" id="ARBA00009776"/>
    </source>
</evidence>
<dbReference type="Proteomes" id="UP000568109">
    <property type="component" value="Unassembled WGS sequence"/>
</dbReference>
<dbReference type="AlphaFoldDB" id="A0A851H9Z3"/>
<dbReference type="GO" id="GO:0005524">
    <property type="term" value="F:ATP binding"/>
    <property type="evidence" value="ECO:0007669"/>
    <property type="project" value="UniProtKB-UniRule"/>
</dbReference>
<dbReference type="Pfam" id="PF02223">
    <property type="entry name" value="Thymidylate_kin"/>
    <property type="match status" value="1"/>
</dbReference>
<keyword evidence="13" id="KW-1185">Reference proteome</keyword>
<comment type="catalytic activity">
    <reaction evidence="9 10">
        <text>dTMP + ATP = dTDP + ADP</text>
        <dbReference type="Rhea" id="RHEA:13517"/>
        <dbReference type="ChEBI" id="CHEBI:30616"/>
        <dbReference type="ChEBI" id="CHEBI:58369"/>
        <dbReference type="ChEBI" id="CHEBI:63528"/>
        <dbReference type="ChEBI" id="CHEBI:456216"/>
        <dbReference type="EC" id="2.7.4.9"/>
    </reaction>
</comment>
<evidence type="ECO:0000313" key="13">
    <source>
        <dbReference type="Proteomes" id="UP000568109"/>
    </source>
</evidence>
<dbReference type="GO" id="GO:0006235">
    <property type="term" value="P:dTTP biosynthetic process"/>
    <property type="evidence" value="ECO:0007669"/>
    <property type="project" value="UniProtKB-UniRule"/>
</dbReference>
<dbReference type="RefSeq" id="WP_178734160.1">
    <property type="nucleotide sequence ID" value="NZ_JABUOH010000041.1"/>
</dbReference>
<sequence>MKLIVLEGIDGCGKTSLIRSLQHELTQQGAQVILGQGLGSSSLGKEMRQIFLHNPLLTSPTRYLLSFANMLQTQEELIKPHLHQPTIILMDRWVGSNFAYQVYPHSTDPTHQKFNLIHQDFYQPDLTVYIDIEPEIGLKRKQIQPHHKTDVIEEKPLSYFHQVRQGYYQYLEKYQPHHHLFLSGTTTIEENTRLIIQKINQIKEQPHD</sequence>
<evidence type="ECO:0000256" key="4">
    <source>
        <dbReference type="ARBA" id="ARBA00022679"/>
    </source>
</evidence>
<accession>A0A851H9Z3</accession>
<keyword evidence="8 10" id="KW-0067">ATP-binding</keyword>
<comment type="similarity">
    <text evidence="1 10">Belongs to the thymidylate kinase family.</text>
</comment>
<evidence type="ECO:0000313" key="12">
    <source>
        <dbReference type="EMBL" id="NWN45762.1"/>
    </source>
</evidence>
<gene>
    <name evidence="10 12" type="primary">tmk</name>
    <name evidence="12" type="ORF">HR065_01515</name>
</gene>
<keyword evidence="6 10" id="KW-0547">Nucleotide-binding</keyword>
<comment type="caution">
    <text evidence="12">The sequence shown here is derived from an EMBL/GenBank/DDBJ whole genome shotgun (WGS) entry which is preliminary data.</text>
</comment>
<dbReference type="HAMAP" id="MF_00165">
    <property type="entry name" value="Thymidylate_kinase"/>
    <property type="match status" value="1"/>
</dbReference>
<protein>
    <recommendedName>
        <fullName evidence="3 10">Thymidylate kinase</fullName>
        <ecNumber evidence="2 10">2.7.4.9</ecNumber>
    </recommendedName>
    <alternativeName>
        <fullName evidence="10">dTMP kinase</fullName>
    </alternativeName>
</protein>
<keyword evidence="7 10" id="KW-0418">Kinase</keyword>
<dbReference type="PANTHER" id="PTHR10344">
    <property type="entry name" value="THYMIDYLATE KINASE"/>
    <property type="match status" value="1"/>
</dbReference>
<proteinExistence type="inferred from homology"/>